<dbReference type="GO" id="GO:0051500">
    <property type="term" value="F:D-tyrosyl-tRNA(Tyr) deacylase activity"/>
    <property type="evidence" value="ECO:0007669"/>
    <property type="project" value="TreeGrafter"/>
</dbReference>
<dbReference type="PANTHER" id="PTHR10472">
    <property type="entry name" value="D-TYROSYL-TRNA TYR DEACYLASE"/>
    <property type="match status" value="1"/>
</dbReference>
<dbReference type="Pfam" id="PF02580">
    <property type="entry name" value="Tyr_Deacylase"/>
    <property type="match status" value="1"/>
</dbReference>
<dbReference type="Gene3D" id="3.50.80.10">
    <property type="entry name" value="D-tyrosyl-tRNA(Tyr) deacylase"/>
    <property type="match status" value="1"/>
</dbReference>
<dbReference type="EC" id="3.1.1.96" evidence="2"/>
<dbReference type="GO" id="GO:0106026">
    <property type="term" value="F:Gly-tRNA(Ala) deacylase activity"/>
    <property type="evidence" value="ECO:0007669"/>
    <property type="project" value="UniProtKB-UniRule"/>
</dbReference>
<keyword evidence="2" id="KW-0694">RNA-binding</keyword>
<evidence type="ECO:0000313" key="3">
    <source>
        <dbReference type="EMBL" id="AZV44536.1"/>
    </source>
</evidence>
<dbReference type="CDD" id="cd00563">
    <property type="entry name" value="Dtyr_deacylase"/>
    <property type="match status" value="1"/>
</dbReference>
<organism evidence="3 4">
    <name type="scientific">Peribacillus asahii</name>
    <dbReference type="NCBI Taxonomy" id="228899"/>
    <lineage>
        <taxon>Bacteria</taxon>
        <taxon>Bacillati</taxon>
        <taxon>Bacillota</taxon>
        <taxon>Bacilli</taxon>
        <taxon>Bacillales</taxon>
        <taxon>Bacillaceae</taxon>
        <taxon>Peribacillus</taxon>
    </lineage>
</organism>
<dbReference type="AlphaFoldDB" id="A0A3Q9RPZ9"/>
<comment type="subcellular location">
    <subcellularLocation>
        <location evidence="2">Cytoplasm</location>
    </subcellularLocation>
</comment>
<comment type="similarity">
    <text evidence="1 2">Belongs to the DTD family.</text>
</comment>
<reference evidence="3 4" key="1">
    <citation type="submission" date="2018-01" db="EMBL/GenBank/DDBJ databases">
        <title>Bacillus asahii Genome sequencing and assembly.</title>
        <authorList>
            <person name="Jiang H."/>
            <person name="Feng Y."/>
            <person name="Zhao F."/>
            <person name="Lin X."/>
        </authorList>
    </citation>
    <scope>NUCLEOTIDE SEQUENCE [LARGE SCALE GENOMIC DNA]</scope>
    <source>
        <strain evidence="3 4">OM18</strain>
    </source>
</reference>
<dbReference type="InterPro" id="IPR003732">
    <property type="entry name" value="Daa-tRNA_deacyls_DTD"/>
</dbReference>
<proteinExistence type="inferred from homology"/>
<dbReference type="GO" id="GO:0005737">
    <property type="term" value="C:cytoplasm"/>
    <property type="evidence" value="ECO:0007669"/>
    <property type="project" value="UniProtKB-SubCell"/>
</dbReference>
<dbReference type="SUPFAM" id="SSF69500">
    <property type="entry name" value="DTD-like"/>
    <property type="match status" value="1"/>
</dbReference>
<name>A0A3Q9RPZ9_9BACI</name>
<dbReference type="GO" id="GO:0043908">
    <property type="term" value="F:Ser(Gly)-tRNA(Ala) hydrolase activity"/>
    <property type="evidence" value="ECO:0007669"/>
    <property type="project" value="UniProtKB-UniRule"/>
</dbReference>
<feature type="short sequence motif" description="Gly-cisPro motif, important for rejection of L-amino acids" evidence="2">
    <location>
        <begin position="137"/>
        <end position="138"/>
    </location>
</feature>
<dbReference type="Proteomes" id="UP000283095">
    <property type="component" value="Chromosome"/>
</dbReference>
<gene>
    <name evidence="2 3" type="primary">dtd</name>
    <name evidence="3" type="ORF">BAOM_3927</name>
</gene>
<sequence>MRVVLQRSKAAKVVVAGETIGEIESGLVLLVGVTHGDTAEDAAYLAEKIVNLRIFEDENGKMNHSVLDVGGSILSVSQFTLYGDCRKGRRPNFMDAARPEEAEVLYERFNEEIRKRGVRTETGQFGAMMDVQLTNDGPVTLILESK</sequence>
<keyword evidence="2" id="KW-0963">Cytoplasm</keyword>
<dbReference type="EMBL" id="CP026095">
    <property type="protein sequence ID" value="AZV44536.1"/>
    <property type="molecule type" value="Genomic_DNA"/>
</dbReference>
<protein>
    <recommendedName>
        <fullName evidence="2">D-aminoacyl-tRNA deacylase</fullName>
        <shortName evidence="2">DTD</shortName>
        <ecNumber evidence="2">3.1.1.96</ecNumber>
    </recommendedName>
    <alternativeName>
        <fullName evidence="2">Gly-tRNA(Ala) deacylase</fullName>
        <ecNumber evidence="2">3.1.1.-</ecNumber>
    </alternativeName>
</protein>
<comment type="function">
    <text evidence="2">An aminoacyl-tRNA editing enzyme that deacylates mischarged D-aminoacyl-tRNAs. Also deacylates mischarged glycyl-tRNA(Ala), protecting cells against glycine mischarging by AlaRS. Acts via tRNA-based rather than protein-based catalysis; rejects L-amino acids rather than detecting D-amino acids in the active site. By recycling D-aminoacyl-tRNA to D-amino acids and free tRNA molecules, this enzyme counteracts the toxicity associated with the formation of D-aminoacyl-tRNA entities in vivo and helps enforce protein L-homochirality.</text>
</comment>
<dbReference type="GO" id="GO:0019478">
    <property type="term" value="P:D-amino acid catabolic process"/>
    <property type="evidence" value="ECO:0007669"/>
    <property type="project" value="UniProtKB-UniRule"/>
</dbReference>
<comment type="catalytic activity">
    <reaction evidence="2">
        <text>a D-aminoacyl-tRNA + H2O = a tRNA + a D-alpha-amino acid + H(+)</text>
        <dbReference type="Rhea" id="RHEA:13953"/>
        <dbReference type="Rhea" id="RHEA-COMP:10123"/>
        <dbReference type="Rhea" id="RHEA-COMP:10124"/>
        <dbReference type="ChEBI" id="CHEBI:15377"/>
        <dbReference type="ChEBI" id="CHEBI:15378"/>
        <dbReference type="ChEBI" id="CHEBI:59871"/>
        <dbReference type="ChEBI" id="CHEBI:78442"/>
        <dbReference type="ChEBI" id="CHEBI:79333"/>
        <dbReference type="EC" id="3.1.1.96"/>
    </reaction>
</comment>
<dbReference type="FunFam" id="3.50.80.10:FF:000001">
    <property type="entry name" value="D-aminoacyl-tRNA deacylase"/>
    <property type="match status" value="1"/>
</dbReference>
<dbReference type="NCBIfam" id="TIGR00256">
    <property type="entry name" value="D-aminoacyl-tRNA deacylase"/>
    <property type="match status" value="1"/>
</dbReference>
<dbReference type="EC" id="3.1.1.-" evidence="2"/>
<dbReference type="InterPro" id="IPR023509">
    <property type="entry name" value="DTD-like_sf"/>
</dbReference>
<evidence type="ECO:0000313" key="4">
    <source>
        <dbReference type="Proteomes" id="UP000283095"/>
    </source>
</evidence>
<keyword evidence="2" id="KW-0820">tRNA-binding</keyword>
<comment type="catalytic activity">
    <reaction evidence="2">
        <text>glycyl-tRNA(Ala) + H2O = tRNA(Ala) + glycine + H(+)</text>
        <dbReference type="Rhea" id="RHEA:53744"/>
        <dbReference type="Rhea" id="RHEA-COMP:9657"/>
        <dbReference type="Rhea" id="RHEA-COMP:13640"/>
        <dbReference type="ChEBI" id="CHEBI:15377"/>
        <dbReference type="ChEBI" id="CHEBI:15378"/>
        <dbReference type="ChEBI" id="CHEBI:57305"/>
        <dbReference type="ChEBI" id="CHEBI:78442"/>
        <dbReference type="ChEBI" id="CHEBI:78522"/>
    </reaction>
</comment>
<dbReference type="HAMAP" id="MF_00518">
    <property type="entry name" value="Deacylase_Dtd"/>
    <property type="match status" value="1"/>
</dbReference>
<dbReference type="PANTHER" id="PTHR10472:SF5">
    <property type="entry name" value="D-AMINOACYL-TRNA DEACYLASE 1"/>
    <property type="match status" value="1"/>
</dbReference>
<comment type="domain">
    <text evidence="2">A Gly-cisPro motif from one monomer fits into the active site of the other monomer to allow specific chiral rejection of L-amino acids.</text>
</comment>
<keyword evidence="2" id="KW-0378">Hydrolase</keyword>
<comment type="subunit">
    <text evidence="2">Homodimer.</text>
</comment>
<accession>A0A3Q9RPZ9</accession>
<dbReference type="KEGG" id="pasa:BAOM_3927"/>
<dbReference type="OrthoDB" id="9801395at2"/>
<dbReference type="GO" id="GO:0000049">
    <property type="term" value="F:tRNA binding"/>
    <property type="evidence" value="ECO:0007669"/>
    <property type="project" value="UniProtKB-UniRule"/>
</dbReference>
<dbReference type="RefSeq" id="WP_127761486.1">
    <property type="nucleotide sequence ID" value="NZ_CP026095.1"/>
</dbReference>
<evidence type="ECO:0000256" key="1">
    <source>
        <dbReference type="ARBA" id="ARBA00009673"/>
    </source>
</evidence>
<evidence type="ECO:0000256" key="2">
    <source>
        <dbReference type="HAMAP-Rule" id="MF_00518"/>
    </source>
</evidence>